<evidence type="ECO:0000313" key="4">
    <source>
        <dbReference type="Proteomes" id="UP001582793"/>
    </source>
</evidence>
<dbReference type="Gene3D" id="3.30.470.20">
    <property type="entry name" value="ATP-grasp fold, B domain"/>
    <property type="match status" value="1"/>
</dbReference>
<dbReference type="Proteomes" id="UP001582793">
    <property type="component" value="Unassembled WGS sequence"/>
</dbReference>
<keyword evidence="1" id="KW-0547">Nucleotide-binding</keyword>
<keyword evidence="1" id="KW-0067">ATP-binding</keyword>
<name>A0ABV5CUB0_9ACTN</name>
<evidence type="ECO:0000259" key="2">
    <source>
        <dbReference type="PROSITE" id="PS50975"/>
    </source>
</evidence>
<evidence type="ECO:0000256" key="1">
    <source>
        <dbReference type="PROSITE-ProRule" id="PRU00409"/>
    </source>
</evidence>
<accession>A0ABV5CUB0</accession>
<dbReference type="Pfam" id="PF18604">
    <property type="entry name" value="PreAtp-grasp"/>
    <property type="match status" value="1"/>
</dbReference>
<sequence>MRLLIGNSTDIDLVGEFEKAGAAWWAQRLVWFAREGDVLVLPALPEDDYVDYVTGVLGVDRSSLRLLVPPPGADGAARLTADRLADPSFLADLDAALAGRTVEQVLATWPAAPVVALARRIGAADLLPGQAFVSQGGGALVNSKAVFRAVAAGAGVPIPQGAVCANPAAAEQEIWDLLAEDRAVIIKHEFYSGGVGNHILSRGEGVQPLGAPRVSIMPDRPAVAKFIAAEWDRYTSGGRHRLVVEEYFPGSRAVFSELLITDGGIQFGTDGEMFYVPIANAQAIPAPDQPADRMAAVTEHARRLCEPLRAMGYRGWLSADAIVTPGGAVYFTEYNGRITGSTHLHEVLGRRVVGPDFARDRVLFERVGWRAPSFREAVDAVEAAGLAYDPATRTGALFCSAYDPDAGSVWYCAVAPDMDAIRVLEERLASLFPQQPS</sequence>
<keyword evidence="4" id="KW-1185">Reference proteome</keyword>
<evidence type="ECO:0000313" key="3">
    <source>
        <dbReference type="EMBL" id="MFB6394353.1"/>
    </source>
</evidence>
<gene>
    <name evidence="3" type="ORF">AAFH96_14720</name>
</gene>
<keyword evidence="3" id="KW-0436">Ligase</keyword>
<reference evidence="3 4" key="1">
    <citation type="submission" date="2024-04" db="EMBL/GenBank/DDBJ databases">
        <title>Polymorphospora sp. isolated from Baiyangdian Lake in Xiong'an New Area.</title>
        <authorList>
            <person name="Zhang X."/>
            <person name="Liu J."/>
        </authorList>
    </citation>
    <scope>NUCLEOTIDE SEQUENCE [LARGE SCALE GENOMIC DNA]</scope>
    <source>
        <strain evidence="3 4">2-325</strain>
    </source>
</reference>
<protein>
    <submittedName>
        <fullName evidence="3">Peptide ligase PGM1-related protein</fullName>
    </submittedName>
</protein>
<dbReference type="GO" id="GO:0016874">
    <property type="term" value="F:ligase activity"/>
    <property type="evidence" value="ECO:0007669"/>
    <property type="project" value="UniProtKB-KW"/>
</dbReference>
<dbReference type="EMBL" id="JBCGDC010000035">
    <property type="protein sequence ID" value="MFB6394353.1"/>
    <property type="molecule type" value="Genomic_DNA"/>
</dbReference>
<feature type="domain" description="ATP-grasp" evidence="2">
    <location>
        <begin position="148"/>
        <end position="366"/>
    </location>
</feature>
<dbReference type="SUPFAM" id="SSF56059">
    <property type="entry name" value="Glutathione synthetase ATP-binding domain-like"/>
    <property type="match status" value="1"/>
</dbReference>
<dbReference type="RefSeq" id="WP_375734527.1">
    <property type="nucleotide sequence ID" value="NZ_JBCGDC010000035.1"/>
</dbReference>
<dbReference type="InterPro" id="IPR041356">
    <property type="entry name" value="PGM1_C"/>
</dbReference>
<dbReference type="InterPro" id="IPR040754">
    <property type="entry name" value="PreAtp-grasp"/>
</dbReference>
<organism evidence="3 4">
    <name type="scientific">Polymorphospora lycopeni</name>
    <dbReference type="NCBI Taxonomy" id="3140240"/>
    <lineage>
        <taxon>Bacteria</taxon>
        <taxon>Bacillati</taxon>
        <taxon>Actinomycetota</taxon>
        <taxon>Actinomycetes</taxon>
        <taxon>Micromonosporales</taxon>
        <taxon>Micromonosporaceae</taxon>
        <taxon>Polymorphospora</taxon>
    </lineage>
</organism>
<proteinExistence type="predicted"/>
<dbReference type="InterPro" id="IPR011761">
    <property type="entry name" value="ATP-grasp"/>
</dbReference>
<dbReference type="Pfam" id="PF18105">
    <property type="entry name" value="PGM1_C"/>
    <property type="match status" value="1"/>
</dbReference>
<comment type="caution">
    <text evidence="3">The sequence shown here is derived from an EMBL/GenBank/DDBJ whole genome shotgun (WGS) entry which is preliminary data.</text>
</comment>
<dbReference type="PROSITE" id="PS50975">
    <property type="entry name" value="ATP_GRASP"/>
    <property type="match status" value="1"/>
</dbReference>